<keyword evidence="7" id="KW-0963">Cytoplasm</keyword>
<dbReference type="PANTHER" id="PTHR43727:SF2">
    <property type="entry name" value="GROUP IV DECARBOXYLASE"/>
    <property type="match status" value="1"/>
</dbReference>
<dbReference type="InterPro" id="IPR016167">
    <property type="entry name" value="FAD-bd_PCMH_sub1"/>
</dbReference>
<comment type="similarity">
    <text evidence="22">Belongs to the Orn/Lys/Arg decarboxylase class-II family.</text>
</comment>
<keyword evidence="12" id="KW-0521">NADP</keyword>
<keyword evidence="11" id="KW-0274">FAD</keyword>
<evidence type="ECO:0000256" key="19">
    <source>
        <dbReference type="ARBA" id="ARBA00023316"/>
    </source>
</evidence>
<keyword evidence="16" id="KW-0560">Oxidoreductase</keyword>
<dbReference type="HAMAP" id="MF_00037">
    <property type="entry name" value="MurB"/>
    <property type="match status" value="1"/>
</dbReference>
<evidence type="ECO:0000256" key="14">
    <source>
        <dbReference type="ARBA" id="ARBA00022960"/>
    </source>
</evidence>
<dbReference type="NCBIfam" id="TIGR00179">
    <property type="entry name" value="murB"/>
    <property type="match status" value="1"/>
</dbReference>
<comment type="subcellular location">
    <subcellularLocation>
        <location evidence="4">Cytoplasm</location>
    </subcellularLocation>
</comment>
<keyword evidence="10" id="KW-0210">Decarboxylase</keyword>
<dbReference type="SUPFAM" id="SSF50621">
    <property type="entry name" value="Alanine racemase C-terminal domain-like"/>
    <property type="match status" value="1"/>
</dbReference>
<dbReference type="SUPFAM" id="SSF56194">
    <property type="entry name" value="Uridine diphospho-N-Acetylenolpyruvylglucosamine reductase, MurB, C-terminal domain"/>
    <property type="match status" value="1"/>
</dbReference>
<keyword evidence="17" id="KW-0456">Lyase</keyword>
<evidence type="ECO:0000256" key="16">
    <source>
        <dbReference type="ARBA" id="ARBA00023002"/>
    </source>
</evidence>
<evidence type="ECO:0000313" key="25">
    <source>
        <dbReference type="Proteomes" id="UP001195483"/>
    </source>
</evidence>
<dbReference type="InterPro" id="IPR022644">
    <property type="entry name" value="De-COase2_N"/>
</dbReference>
<dbReference type="SUPFAM" id="SSF51419">
    <property type="entry name" value="PLP-binding barrel"/>
    <property type="match status" value="1"/>
</dbReference>
<dbReference type="Pfam" id="PF01565">
    <property type="entry name" value="FAD_binding_4"/>
    <property type="match status" value="1"/>
</dbReference>
<dbReference type="EC" id="1.3.1.98" evidence="6"/>
<comment type="cofactor">
    <cofactor evidence="1 21">
        <name>pyridoxal 5'-phosphate</name>
        <dbReference type="ChEBI" id="CHEBI:597326"/>
    </cofactor>
</comment>
<dbReference type="Proteomes" id="UP001195483">
    <property type="component" value="Unassembled WGS sequence"/>
</dbReference>
<evidence type="ECO:0000256" key="2">
    <source>
        <dbReference type="ARBA" id="ARBA00001974"/>
    </source>
</evidence>
<evidence type="ECO:0000256" key="12">
    <source>
        <dbReference type="ARBA" id="ARBA00022857"/>
    </source>
</evidence>
<dbReference type="GO" id="GO:0051301">
    <property type="term" value="P:cell division"/>
    <property type="evidence" value="ECO:0007669"/>
    <property type="project" value="UniProtKB-KW"/>
</dbReference>
<dbReference type="InterPro" id="IPR036318">
    <property type="entry name" value="FAD-bd_PCMH-like_sf"/>
</dbReference>
<dbReference type="InterPro" id="IPR006094">
    <property type="entry name" value="Oxid_FAD_bind_N"/>
</dbReference>
<feature type="modified residue" description="N6-(pyridoxal phosphate)lysine" evidence="21">
    <location>
        <position position="62"/>
    </location>
</feature>
<dbReference type="CDD" id="cd06828">
    <property type="entry name" value="PLPDE_III_DapDC"/>
    <property type="match status" value="1"/>
</dbReference>
<protein>
    <recommendedName>
        <fullName evidence="6">UDP-N-acetylmuramate dehydrogenase</fullName>
        <ecNumber evidence="6">1.3.1.98</ecNumber>
    </recommendedName>
</protein>
<dbReference type="PANTHER" id="PTHR43727">
    <property type="entry name" value="DIAMINOPIMELATE DECARBOXYLASE"/>
    <property type="match status" value="1"/>
</dbReference>
<dbReference type="InterPro" id="IPR003170">
    <property type="entry name" value="MurB"/>
</dbReference>
<organism evidence="24 25">
    <name type="scientific">Potamilus streckersoni</name>
    <dbReference type="NCBI Taxonomy" id="2493646"/>
    <lineage>
        <taxon>Eukaryota</taxon>
        <taxon>Metazoa</taxon>
        <taxon>Spiralia</taxon>
        <taxon>Lophotrochozoa</taxon>
        <taxon>Mollusca</taxon>
        <taxon>Bivalvia</taxon>
        <taxon>Autobranchia</taxon>
        <taxon>Heteroconchia</taxon>
        <taxon>Palaeoheterodonta</taxon>
        <taxon>Unionida</taxon>
        <taxon>Unionoidea</taxon>
        <taxon>Unionidae</taxon>
        <taxon>Ambleminae</taxon>
        <taxon>Lampsilini</taxon>
        <taxon>Potamilus</taxon>
    </lineage>
</organism>
<dbReference type="InterPro" id="IPR016169">
    <property type="entry name" value="FAD-bd_PCMH_sub2"/>
</dbReference>
<keyword evidence="19" id="KW-0961">Cell wall biogenesis/degradation</keyword>
<dbReference type="AlphaFoldDB" id="A0AAE0W7P9"/>
<dbReference type="GO" id="GO:0071555">
    <property type="term" value="P:cell wall organization"/>
    <property type="evidence" value="ECO:0007669"/>
    <property type="project" value="UniProtKB-KW"/>
</dbReference>
<dbReference type="InterPro" id="IPR036635">
    <property type="entry name" value="MurB_C_sf"/>
</dbReference>
<keyword evidence="13 21" id="KW-0663">Pyridoxal phosphate</keyword>
<reference evidence="24" key="1">
    <citation type="journal article" date="2021" name="Genome Biol. Evol.">
        <title>A High-Quality Reference Genome for a Parasitic Bivalve with Doubly Uniparental Inheritance (Bivalvia: Unionida).</title>
        <authorList>
            <person name="Smith C.H."/>
        </authorList>
    </citation>
    <scope>NUCLEOTIDE SEQUENCE</scope>
    <source>
        <strain evidence="24">CHS0354</strain>
    </source>
</reference>
<evidence type="ECO:0000256" key="13">
    <source>
        <dbReference type="ARBA" id="ARBA00022898"/>
    </source>
</evidence>
<dbReference type="SUPFAM" id="SSF56176">
    <property type="entry name" value="FAD-binding/transporter-associated domain-like"/>
    <property type="match status" value="1"/>
</dbReference>
<evidence type="ECO:0000256" key="8">
    <source>
        <dbReference type="ARBA" id="ARBA00022618"/>
    </source>
</evidence>
<evidence type="ECO:0000256" key="1">
    <source>
        <dbReference type="ARBA" id="ARBA00001933"/>
    </source>
</evidence>
<dbReference type="InterPro" id="IPR022643">
    <property type="entry name" value="De-COase2_C"/>
</dbReference>
<dbReference type="Pfam" id="PF00278">
    <property type="entry name" value="Orn_DAP_Arg_deC"/>
    <property type="match status" value="1"/>
</dbReference>
<dbReference type="EMBL" id="JAEAOA010000186">
    <property type="protein sequence ID" value="KAK3604169.1"/>
    <property type="molecule type" value="Genomic_DNA"/>
</dbReference>
<dbReference type="InterPro" id="IPR002986">
    <property type="entry name" value="DAP_deCOOHase_LysA"/>
</dbReference>
<dbReference type="GO" id="GO:0071949">
    <property type="term" value="F:FAD binding"/>
    <property type="evidence" value="ECO:0007669"/>
    <property type="project" value="InterPro"/>
</dbReference>
<keyword evidence="9" id="KW-0285">Flavoprotein</keyword>
<feature type="active site" description="Proton donor" evidence="21">
    <location>
        <position position="341"/>
    </location>
</feature>
<proteinExistence type="inferred from homology"/>
<evidence type="ECO:0000313" key="24">
    <source>
        <dbReference type="EMBL" id="KAK3604169.1"/>
    </source>
</evidence>
<dbReference type="PRINTS" id="PR01181">
    <property type="entry name" value="DAPDCRBXLASE"/>
</dbReference>
<reference evidence="24" key="2">
    <citation type="journal article" date="2021" name="Genome Biol. Evol.">
        <title>Developing a high-quality reference genome for a parasitic bivalve with doubly uniparental inheritance (Bivalvia: Unionida).</title>
        <authorList>
            <person name="Smith C.H."/>
        </authorList>
    </citation>
    <scope>NUCLEOTIDE SEQUENCE</scope>
    <source>
        <strain evidence="24">CHS0354</strain>
        <tissue evidence="24">Mantle</tissue>
    </source>
</reference>
<keyword evidence="14" id="KW-0133">Cell shape</keyword>
<dbReference type="GO" id="GO:0005737">
    <property type="term" value="C:cytoplasm"/>
    <property type="evidence" value="ECO:0007669"/>
    <property type="project" value="UniProtKB-SubCell"/>
</dbReference>
<evidence type="ECO:0000256" key="10">
    <source>
        <dbReference type="ARBA" id="ARBA00022793"/>
    </source>
</evidence>
<keyword evidence="25" id="KW-1185">Reference proteome</keyword>
<dbReference type="GO" id="GO:0009089">
    <property type="term" value="P:lysine biosynthetic process via diaminopimelate"/>
    <property type="evidence" value="ECO:0007669"/>
    <property type="project" value="InterPro"/>
</dbReference>
<keyword evidence="15" id="KW-0573">Peptidoglycan synthesis</keyword>
<dbReference type="InterPro" id="IPR000183">
    <property type="entry name" value="Orn/DAP/Arg_de-COase"/>
</dbReference>
<evidence type="ECO:0000256" key="4">
    <source>
        <dbReference type="ARBA" id="ARBA00004496"/>
    </source>
</evidence>
<dbReference type="PROSITE" id="PS51387">
    <property type="entry name" value="FAD_PCMH"/>
    <property type="match status" value="1"/>
</dbReference>
<dbReference type="InterPro" id="IPR029066">
    <property type="entry name" value="PLP-binding_barrel"/>
</dbReference>
<evidence type="ECO:0000256" key="3">
    <source>
        <dbReference type="ARBA" id="ARBA00003921"/>
    </source>
</evidence>
<dbReference type="Pfam" id="PF02784">
    <property type="entry name" value="Orn_Arg_deC_N"/>
    <property type="match status" value="1"/>
</dbReference>
<reference evidence="24" key="3">
    <citation type="submission" date="2023-05" db="EMBL/GenBank/DDBJ databases">
        <authorList>
            <person name="Smith C.H."/>
        </authorList>
    </citation>
    <scope>NUCLEOTIDE SEQUENCE</scope>
    <source>
        <strain evidence="24">CHS0354</strain>
        <tissue evidence="24">Mantle</tissue>
    </source>
</reference>
<evidence type="ECO:0000256" key="22">
    <source>
        <dbReference type="RuleBase" id="RU003737"/>
    </source>
</evidence>
<evidence type="ECO:0000256" key="6">
    <source>
        <dbReference type="ARBA" id="ARBA00012518"/>
    </source>
</evidence>
<dbReference type="Gene3D" id="3.30.465.10">
    <property type="match status" value="1"/>
</dbReference>
<evidence type="ECO:0000256" key="21">
    <source>
        <dbReference type="PIRSR" id="PIRSR600183-50"/>
    </source>
</evidence>
<evidence type="ECO:0000256" key="9">
    <source>
        <dbReference type="ARBA" id="ARBA00022630"/>
    </source>
</evidence>
<dbReference type="InterPro" id="IPR016166">
    <property type="entry name" value="FAD-bd_PCMH"/>
</dbReference>
<dbReference type="GO" id="GO:0008762">
    <property type="term" value="F:UDP-N-acetylmuramate dehydrogenase activity"/>
    <property type="evidence" value="ECO:0007669"/>
    <property type="project" value="UniProtKB-EC"/>
</dbReference>
<name>A0AAE0W7P9_9BIVA</name>
<comment type="function">
    <text evidence="3">Cell wall formation.</text>
</comment>
<dbReference type="Pfam" id="PF02873">
    <property type="entry name" value="MurB_C"/>
    <property type="match status" value="1"/>
</dbReference>
<evidence type="ECO:0000256" key="18">
    <source>
        <dbReference type="ARBA" id="ARBA00023306"/>
    </source>
</evidence>
<comment type="caution">
    <text evidence="24">The sequence shown here is derived from an EMBL/GenBank/DDBJ whole genome shotgun (WGS) entry which is preliminary data.</text>
</comment>
<feature type="domain" description="FAD-binding PCMH-type" evidence="23">
    <location>
        <begin position="425"/>
        <end position="607"/>
    </location>
</feature>
<evidence type="ECO:0000256" key="20">
    <source>
        <dbReference type="ARBA" id="ARBA00048914"/>
    </source>
</evidence>
<keyword evidence="18" id="KW-0131">Cell cycle</keyword>
<dbReference type="InterPro" id="IPR011601">
    <property type="entry name" value="MurB_C"/>
</dbReference>
<evidence type="ECO:0000256" key="15">
    <source>
        <dbReference type="ARBA" id="ARBA00022984"/>
    </source>
</evidence>
<dbReference type="InterPro" id="IPR009006">
    <property type="entry name" value="Ala_racemase/Decarboxylase_C"/>
</dbReference>
<dbReference type="GO" id="GO:0008360">
    <property type="term" value="P:regulation of cell shape"/>
    <property type="evidence" value="ECO:0007669"/>
    <property type="project" value="UniProtKB-KW"/>
</dbReference>
<evidence type="ECO:0000256" key="17">
    <source>
        <dbReference type="ARBA" id="ARBA00023239"/>
    </source>
</evidence>
<dbReference type="PRINTS" id="PR01179">
    <property type="entry name" value="ODADCRBXLASE"/>
</dbReference>
<comment type="cofactor">
    <cofactor evidence="2">
        <name>FAD</name>
        <dbReference type="ChEBI" id="CHEBI:57692"/>
    </cofactor>
</comment>
<evidence type="ECO:0000256" key="11">
    <source>
        <dbReference type="ARBA" id="ARBA00022827"/>
    </source>
</evidence>
<evidence type="ECO:0000259" key="23">
    <source>
        <dbReference type="PROSITE" id="PS51387"/>
    </source>
</evidence>
<evidence type="ECO:0000256" key="7">
    <source>
        <dbReference type="ARBA" id="ARBA00022490"/>
    </source>
</evidence>
<dbReference type="Gene3D" id="2.40.37.10">
    <property type="entry name" value="Lyase, Ornithine Decarboxylase, Chain A, domain 1"/>
    <property type="match status" value="1"/>
</dbReference>
<dbReference type="NCBIfam" id="NF010480">
    <property type="entry name" value="PRK13905.1"/>
    <property type="match status" value="1"/>
</dbReference>
<dbReference type="GO" id="GO:0008836">
    <property type="term" value="F:diaminopimelate decarboxylase activity"/>
    <property type="evidence" value="ECO:0007669"/>
    <property type="project" value="InterPro"/>
</dbReference>
<dbReference type="Gene3D" id="3.30.43.10">
    <property type="entry name" value="Uridine Diphospho-n-acetylenolpyruvylglucosamine Reductase, domain 2"/>
    <property type="match status" value="1"/>
</dbReference>
<comment type="pathway">
    <text evidence="5">Cell wall biogenesis; peptidoglycan biosynthesis.</text>
</comment>
<keyword evidence="8" id="KW-0132">Cell division</keyword>
<gene>
    <name evidence="24" type="ORF">CHS0354_001976</name>
</gene>
<sequence length="770" mass="84961">MNDGITRNPNGEVLIGDFTARELTERFGSPLYVYDEDTLRNRCAVIKEMCRQTKLNINYAVKANSSVGLLKIIRDENIDVEVMTLGEIYTASAAGFPYSRMLFVSNNVAPETFKTVSDFGITVCLDAVCQITSYGQVRQSRNVYIRLNPARGEGHHEKVITAGKVKFGIDLDQIDSAFAEAKKWDLEITGFCTHIGSKFNTYEVYHENVVNLLKLAEKYPSIEYLDFGGGFGIPYDRTAETPFPFEAYTPVLHKTLTDWVNRTERKIKFGIQPGRYLVAESGICLTRVITDKINRGIRFIGTDLGFNFLLRPTMYDAYHEIINASRIGKESDAVTVTGNICESGDILGKDRLLPKDTTIGDILIVRDTGAYGYSMSGNYNSMPRPAEILINRNKKAHIIRKAENYDDIPQQANPVPLKPYTSFKLGGPADAVCFPSDITELNALLHTLKANEIRFLFLGKGSNTIFTEAGFRGCVIIPSGSFKEISVSEPNIIKAGTGVMNMELSAFARKAGMGGAAFLSTIPGTVGGAVFMNAGAYGREVCDILVKSDCLDTVSGQIISLSAEEHVFSYRCSIFHERSLAVLFAYFRTQPAATEEILADEQRMKLQRRTNQPINRLTWGSVFKNPEGNSAGKLIEACGLKGKGFGSAVISPKHANFIENTDGNAAFADTLRTVQLAQPRVKDKFGISLSPEVRIYDEHDLVFLFFIIQNGTSVSLADSTIDFEFHSLHSFQPLRINNFTRDGIFACGELCSCVPVLSIITSALKPDASS</sequence>
<dbReference type="Gene3D" id="3.20.20.10">
    <property type="entry name" value="Alanine racemase"/>
    <property type="match status" value="1"/>
</dbReference>
<accession>A0AAE0W7P9</accession>
<dbReference type="Gene3D" id="3.90.78.10">
    <property type="entry name" value="UDP-N-acetylenolpyruvoylglucosamine reductase, C-terminal domain"/>
    <property type="match status" value="1"/>
</dbReference>
<comment type="catalytic activity">
    <reaction evidence="20">
        <text>UDP-N-acetyl-alpha-D-muramate + NADP(+) = UDP-N-acetyl-3-O-(1-carboxyvinyl)-alpha-D-glucosamine + NADPH + H(+)</text>
        <dbReference type="Rhea" id="RHEA:12248"/>
        <dbReference type="ChEBI" id="CHEBI:15378"/>
        <dbReference type="ChEBI" id="CHEBI:57783"/>
        <dbReference type="ChEBI" id="CHEBI:58349"/>
        <dbReference type="ChEBI" id="CHEBI:68483"/>
        <dbReference type="ChEBI" id="CHEBI:70757"/>
        <dbReference type="EC" id="1.3.1.98"/>
    </reaction>
</comment>
<evidence type="ECO:0000256" key="5">
    <source>
        <dbReference type="ARBA" id="ARBA00004752"/>
    </source>
</evidence>
<dbReference type="NCBIfam" id="TIGR01048">
    <property type="entry name" value="lysA"/>
    <property type="match status" value="1"/>
</dbReference>